<dbReference type="SMART" id="SM00249">
    <property type="entry name" value="PHD"/>
    <property type="match status" value="1"/>
</dbReference>
<dbReference type="InterPro" id="IPR001965">
    <property type="entry name" value="Znf_PHD"/>
</dbReference>
<evidence type="ECO:0000256" key="1">
    <source>
        <dbReference type="ARBA" id="ARBA00004642"/>
    </source>
</evidence>
<dbReference type="InterPro" id="IPR011011">
    <property type="entry name" value="Znf_FYVE_PHD"/>
</dbReference>
<feature type="region of interest" description="Disordered" evidence="13">
    <location>
        <begin position="307"/>
        <end position="340"/>
    </location>
</feature>
<evidence type="ECO:0000313" key="15">
    <source>
        <dbReference type="EMBL" id="KAG8505547.1"/>
    </source>
</evidence>
<feature type="region of interest" description="Disordered" evidence="13">
    <location>
        <begin position="534"/>
        <end position="592"/>
    </location>
</feature>
<feature type="region of interest" description="Disordered" evidence="13">
    <location>
        <begin position="472"/>
        <end position="505"/>
    </location>
</feature>
<name>A0A8J5ZR48_GALPY</name>
<dbReference type="InterPro" id="IPR041947">
    <property type="entry name" value="PHD_PHF13"/>
</dbReference>
<keyword evidence="16" id="KW-1185">Reference proteome</keyword>
<evidence type="ECO:0000256" key="13">
    <source>
        <dbReference type="SAM" id="MobiDB-lite"/>
    </source>
</evidence>
<dbReference type="CDD" id="cd15632">
    <property type="entry name" value="PHD_PHF13"/>
    <property type="match status" value="1"/>
</dbReference>
<dbReference type="AlphaFoldDB" id="A0A8J5ZR48"/>
<gene>
    <name evidence="15" type="ORF">J0S82_016291</name>
</gene>
<evidence type="ECO:0000256" key="8">
    <source>
        <dbReference type="ARBA" id="ARBA00023067"/>
    </source>
</evidence>
<feature type="compositionally biased region" description="Gly residues" evidence="13">
    <location>
        <begin position="562"/>
        <end position="576"/>
    </location>
</feature>
<dbReference type="InterPro" id="IPR013083">
    <property type="entry name" value="Znf_RING/FYVE/PHD"/>
</dbReference>
<dbReference type="GO" id="GO:0003682">
    <property type="term" value="F:chromatin binding"/>
    <property type="evidence" value="ECO:0007669"/>
    <property type="project" value="TreeGrafter"/>
</dbReference>
<feature type="region of interest" description="Disordered" evidence="13">
    <location>
        <begin position="1"/>
        <end position="101"/>
    </location>
</feature>
<dbReference type="PANTHER" id="PTHR14571">
    <property type="entry name" value="HISTONE-LYSINE N-METHYLTRANSFERASE SET-26-RELATED"/>
    <property type="match status" value="1"/>
</dbReference>
<evidence type="ECO:0000259" key="14">
    <source>
        <dbReference type="SMART" id="SM00249"/>
    </source>
</evidence>
<evidence type="ECO:0000256" key="6">
    <source>
        <dbReference type="ARBA" id="ARBA00022833"/>
    </source>
</evidence>
<accession>A0A8J5ZR48</accession>
<feature type="region of interest" description="Disordered" evidence="13">
    <location>
        <begin position="240"/>
        <end position="265"/>
    </location>
</feature>
<dbReference type="Pfam" id="PF20826">
    <property type="entry name" value="PHD_5"/>
    <property type="match status" value="1"/>
</dbReference>
<protein>
    <recommendedName>
        <fullName evidence="12">PHD finger protein 13</fullName>
    </recommendedName>
</protein>
<feature type="non-terminal residue" evidence="15">
    <location>
        <position position="1"/>
    </location>
</feature>
<keyword evidence="5" id="KW-0498">Mitosis</keyword>
<dbReference type="EMBL" id="JAGFMF010012255">
    <property type="protein sequence ID" value="KAG8505547.1"/>
    <property type="molecule type" value="Genomic_DNA"/>
</dbReference>
<evidence type="ECO:0000256" key="2">
    <source>
        <dbReference type="ARBA" id="ARBA00022618"/>
    </source>
</evidence>
<dbReference type="GO" id="GO:0008270">
    <property type="term" value="F:zinc ion binding"/>
    <property type="evidence" value="ECO:0007669"/>
    <property type="project" value="UniProtKB-KW"/>
</dbReference>
<dbReference type="PANTHER" id="PTHR14571:SF13">
    <property type="entry name" value="PHD FINGER PROTEIN 13"/>
    <property type="match status" value="1"/>
</dbReference>
<keyword evidence="3" id="KW-0479">Metal-binding</keyword>
<dbReference type="FunFam" id="3.30.40.10:FF:000039">
    <property type="entry name" value="PHD finger protein 13"/>
    <property type="match status" value="1"/>
</dbReference>
<feature type="region of interest" description="Disordered" evidence="13">
    <location>
        <begin position="153"/>
        <end position="221"/>
    </location>
</feature>
<proteinExistence type="predicted"/>
<feature type="compositionally biased region" description="Low complexity" evidence="13">
    <location>
        <begin position="375"/>
        <end position="386"/>
    </location>
</feature>
<comment type="caution">
    <text evidence="15">The sequence shown here is derived from an EMBL/GenBank/DDBJ whole genome shotgun (WGS) entry which is preliminary data.</text>
</comment>
<feature type="compositionally biased region" description="Low complexity" evidence="13">
    <location>
        <begin position="164"/>
        <end position="174"/>
    </location>
</feature>
<evidence type="ECO:0000256" key="7">
    <source>
        <dbReference type="ARBA" id="ARBA00022853"/>
    </source>
</evidence>
<feature type="compositionally biased region" description="Gly residues" evidence="13">
    <location>
        <begin position="307"/>
        <end position="320"/>
    </location>
</feature>
<keyword evidence="10" id="KW-0131">Cell cycle</keyword>
<feature type="domain" description="Zinc finger PHD-type" evidence="14">
    <location>
        <begin position="650"/>
        <end position="694"/>
    </location>
</feature>
<sequence>RVRRPRAGASPSGPPPPPRGPARPAFPPSGDRPAAPRPAPSRPRRALLGTAPGPVRGGAAGRWGRGGGARSPPRGRLGGAGPDPRPPAPAPPPPGPRTFRVGGRGVGVHAAGGGRAAICLLEGGGGEGRRALPAPGRRLPGVAVEAAAALSPPRAGRALGPPVGAGALDAGARGPRPPGLPGSATDGALAAGETVAGLGDGARGAPAAHSRAGPRGLPGGRVWMGAPAQKATARLSSPWRYRGARPPEETSFCEGGSGPSGWRARTLSPARVRGRGASDRPRRWGPLGAWPGVWGAAVGRRRRLRGQGPGGFRLRGGAGHVGSPLPVPLTPASPQEYSPGYKRRRTVEDFNKFCTFVLAYAGYIPYPKEELPLRSSPSPASSTAGTVDSDSWEAGFPDIPSAVPLPVSDRCFSHLQPGLLPRAKPSNFLLDRKKTDKLKKKKKRKRRDSEGKEGYMGSLLKLESADPYVETPMSPPLQGLPQAPGDPCSGWDSDTPSSGSCATVSPDQVKEIKAEGKRTIVRQGKQVVFRDEDSTGNDEDIMVDSGARPGQGTGPILSGEEGPAGGVTVGKGGRPGGRTREPGRKGLLIPVPRCGSQEGGRHVLAVSPRRSPHGTGGRGAFLCWRRGPAKLSPGLHGFLRADDDSWDLVTCFCMKPFAGRPMIECNECHTWIHLSCAKIRKSNVPEVFVCQKCRDSKFDIRRSNRSRMGSRKLFLD</sequence>
<reference evidence="15" key="1">
    <citation type="journal article" date="2021" name="Evol. Appl.">
        <title>The genome of the Pyrenean desman and the effects of bottlenecks and inbreeding on the genomic landscape of an endangered species.</title>
        <authorList>
            <person name="Escoda L."/>
            <person name="Castresana J."/>
        </authorList>
    </citation>
    <scope>NUCLEOTIDE SEQUENCE</scope>
    <source>
        <strain evidence="15">IBE-C5619</strain>
    </source>
</reference>
<dbReference type="Gene3D" id="3.30.40.10">
    <property type="entry name" value="Zinc/RING finger domain, C3HC4 (zinc finger)"/>
    <property type="match status" value="1"/>
</dbReference>
<organism evidence="15 16">
    <name type="scientific">Galemys pyrenaicus</name>
    <name type="common">Iberian desman</name>
    <name type="synonym">Pyrenean desman</name>
    <dbReference type="NCBI Taxonomy" id="202257"/>
    <lineage>
        <taxon>Eukaryota</taxon>
        <taxon>Metazoa</taxon>
        <taxon>Chordata</taxon>
        <taxon>Craniata</taxon>
        <taxon>Vertebrata</taxon>
        <taxon>Euteleostomi</taxon>
        <taxon>Mammalia</taxon>
        <taxon>Eutheria</taxon>
        <taxon>Laurasiatheria</taxon>
        <taxon>Eulipotyphla</taxon>
        <taxon>Talpidae</taxon>
        <taxon>Galemys</taxon>
    </lineage>
</organism>
<evidence type="ECO:0000313" key="16">
    <source>
        <dbReference type="Proteomes" id="UP000700334"/>
    </source>
</evidence>
<feature type="compositionally biased region" description="Gly residues" evidence="13">
    <location>
        <begin position="55"/>
        <end position="69"/>
    </location>
</feature>
<keyword evidence="7" id="KW-0156">Chromatin regulator</keyword>
<dbReference type="SUPFAM" id="SSF57903">
    <property type="entry name" value="FYVE/PHD zinc finger"/>
    <property type="match status" value="1"/>
</dbReference>
<dbReference type="GO" id="GO:0006325">
    <property type="term" value="P:chromatin organization"/>
    <property type="evidence" value="ECO:0007669"/>
    <property type="project" value="UniProtKB-KW"/>
</dbReference>
<keyword evidence="6" id="KW-0862">Zinc</keyword>
<keyword evidence="8" id="KW-0226">DNA condensation</keyword>
<evidence type="ECO:0000256" key="12">
    <source>
        <dbReference type="ARBA" id="ARBA00068751"/>
    </source>
</evidence>
<evidence type="ECO:0000256" key="4">
    <source>
        <dbReference type="ARBA" id="ARBA00022771"/>
    </source>
</evidence>
<evidence type="ECO:0000256" key="10">
    <source>
        <dbReference type="ARBA" id="ARBA00023306"/>
    </source>
</evidence>
<evidence type="ECO:0000256" key="9">
    <source>
        <dbReference type="ARBA" id="ARBA00023242"/>
    </source>
</evidence>
<dbReference type="GO" id="GO:0005654">
    <property type="term" value="C:nucleoplasm"/>
    <property type="evidence" value="ECO:0007669"/>
    <property type="project" value="UniProtKB-SubCell"/>
</dbReference>
<keyword evidence="2" id="KW-0132">Cell division</keyword>
<dbReference type="OrthoDB" id="79252at2759"/>
<feature type="compositionally biased region" description="Pro residues" evidence="13">
    <location>
        <begin position="12"/>
        <end position="27"/>
    </location>
</feature>
<evidence type="ECO:0000256" key="5">
    <source>
        <dbReference type="ARBA" id="ARBA00022776"/>
    </source>
</evidence>
<keyword evidence="9" id="KW-0539">Nucleus</keyword>
<dbReference type="Proteomes" id="UP000700334">
    <property type="component" value="Unassembled WGS sequence"/>
</dbReference>
<feature type="compositionally biased region" description="Polar residues" evidence="13">
    <location>
        <begin position="492"/>
        <end position="505"/>
    </location>
</feature>
<feature type="compositionally biased region" description="Basic residues" evidence="13">
    <location>
        <begin position="435"/>
        <end position="446"/>
    </location>
</feature>
<dbReference type="GO" id="GO:0051301">
    <property type="term" value="P:cell division"/>
    <property type="evidence" value="ECO:0007669"/>
    <property type="project" value="UniProtKB-KW"/>
</dbReference>
<keyword evidence="4" id="KW-0863">Zinc-finger</keyword>
<feature type="region of interest" description="Disordered" evidence="13">
    <location>
        <begin position="423"/>
        <end position="459"/>
    </location>
</feature>
<dbReference type="GO" id="GO:0007076">
    <property type="term" value="P:mitotic chromosome condensation"/>
    <property type="evidence" value="ECO:0007669"/>
    <property type="project" value="TreeGrafter"/>
</dbReference>
<evidence type="ECO:0000256" key="11">
    <source>
        <dbReference type="ARBA" id="ARBA00055120"/>
    </source>
</evidence>
<feature type="compositionally biased region" description="Pro residues" evidence="13">
    <location>
        <begin position="83"/>
        <end position="96"/>
    </location>
</feature>
<feature type="region of interest" description="Disordered" evidence="13">
    <location>
        <begin position="372"/>
        <end position="395"/>
    </location>
</feature>
<evidence type="ECO:0000256" key="3">
    <source>
        <dbReference type="ARBA" id="ARBA00022723"/>
    </source>
</evidence>
<comment type="function">
    <text evidence="11">Modulates chromatin structure and DNA damage response by regulating key determinants of chromatin compaction and DNA damage response. Binds H3K4me3-containing chromatin and promotes DNA condensation by recruiting corepressors such as TRIM28 and H3K9 methyltransferase SETDB1. Required for normal chromosome condensation during the early stages of mitosis. Required for normal chromosome separation during mitosis. Increases both chromatin-associated levels and activity of H3K9 methyltransferases, such as SETDB1, thus enhancing H3K9 trimethylation. Essential for testicular stem-cell differentiation and sustained spermatogenesis.</text>
</comment>
<comment type="subcellular location">
    <subcellularLocation>
        <location evidence="1">Nucleus</location>
        <location evidence="1">Nucleoplasm</location>
    </subcellularLocation>
</comment>